<protein>
    <submittedName>
        <fullName evidence="2">Uncharacterized protein</fullName>
    </submittedName>
</protein>
<reference evidence="2" key="1">
    <citation type="submission" date="2020-07" db="EMBL/GenBank/DDBJ databases">
        <authorList>
            <person name="Lin J."/>
        </authorList>
    </citation>
    <scope>NUCLEOTIDE SEQUENCE</scope>
</reference>
<dbReference type="AlphaFoldDB" id="A0A6V7PE09"/>
<dbReference type="EMBL" id="LR862147">
    <property type="protein sequence ID" value="CAD1829089.1"/>
    <property type="molecule type" value="Genomic_DNA"/>
</dbReference>
<sequence length="124" mass="13284">MAANNYDPSLGSYNYWGYDSFENVALTRALQMSLSDAATSPSPSSSADSLPRLPRPNPRSAHPARSNRRHRPGSRPDRPGQEAEAAPGEEVGDDLHHRRPGELPGDGPAGHRDRTGLFASRAGG</sequence>
<accession>A0A6V7PE09</accession>
<organism evidence="2">
    <name type="scientific">Ananas comosus var. bracteatus</name>
    <name type="common">red pineapple</name>
    <dbReference type="NCBI Taxonomy" id="296719"/>
    <lineage>
        <taxon>Eukaryota</taxon>
        <taxon>Viridiplantae</taxon>
        <taxon>Streptophyta</taxon>
        <taxon>Embryophyta</taxon>
        <taxon>Tracheophyta</taxon>
        <taxon>Spermatophyta</taxon>
        <taxon>Magnoliopsida</taxon>
        <taxon>Liliopsida</taxon>
        <taxon>Poales</taxon>
        <taxon>Bromeliaceae</taxon>
        <taxon>Bromelioideae</taxon>
        <taxon>Ananas</taxon>
    </lineage>
</organism>
<proteinExistence type="predicted"/>
<gene>
    <name evidence="2" type="ORF">CB5_LOCUS12300</name>
</gene>
<name>A0A6V7PE09_ANACO</name>
<evidence type="ECO:0000256" key="1">
    <source>
        <dbReference type="SAM" id="MobiDB-lite"/>
    </source>
</evidence>
<evidence type="ECO:0000313" key="2">
    <source>
        <dbReference type="EMBL" id="CAD1829089.1"/>
    </source>
</evidence>
<feature type="region of interest" description="Disordered" evidence="1">
    <location>
        <begin position="33"/>
        <end position="124"/>
    </location>
</feature>
<feature type="compositionally biased region" description="Low complexity" evidence="1">
    <location>
        <begin position="33"/>
        <end position="52"/>
    </location>
</feature>